<feature type="domain" description="Nucleotidyl transferase" evidence="10">
    <location>
        <begin position="6"/>
        <end position="274"/>
    </location>
</feature>
<organism evidence="12">
    <name type="scientific">Desulfofervidus auxilii</name>
    <dbReference type="NCBI Taxonomy" id="1621989"/>
    <lineage>
        <taxon>Bacteria</taxon>
        <taxon>Pseudomonadati</taxon>
        <taxon>Thermodesulfobacteriota</taxon>
        <taxon>Candidatus Desulfofervidia</taxon>
        <taxon>Candidatus Desulfofervidales</taxon>
        <taxon>Candidatus Desulfofervidaceae</taxon>
        <taxon>Candidatus Desulfofervidus</taxon>
    </lineage>
</organism>
<dbReference type="InterPro" id="IPR005836">
    <property type="entry name" value="ADP_Glu_pyroP_CS"/>
</dbReference>
<feature type="binding site" evidence="9">
    <location>
        <position position="162"/>
    </location>
    <ligand>
        <name>alpha-D-glucose 1-phosphate</name>
        <dbReference type="ChEBI" id="CHEBI:58601"/>
    </ligand>
</feature>
<name>A0A7C0Y785_DESA2</name>
<evidence type="ECO:0000313" key="12">
    <source>
        <dbReference type="EMBL" id="HDD45469.1"/>
    </source>
</evidence>
<keyword evidence="6 9" id="KW-0067">ATP-binding</keyword>
<keyword evidence="3 9" id="KW-0808">Transferase</keyword>
<dbReference type="Pfam" id="PF00483">
    <property type="entry name" value="NTP_transferase"/>
    <property type="match status" value="1"/>
</dbReference>
<dbReference type="EC" id="2.7.7.27" evidence="9"/>
<dbReference type="InterPro" id="IPR005835">
    <property type="entry name" value="NTP_transferase_dom"/>
</dbReference>
<dbReference type="UniPathway" id="UPA00164"/>
<dbReference type="SUPFAM" id="SSF53448">
    <property type="entry name" value="Nucleotide-diphospho-sugar transferases"/>
    <property type="match status" value="1"/>
</dbReference>
<evidence type="ECO:0000256" key="9">
    <source>
        <dbReference type="HAMAP-Rule" id="MF_00624"/>
    </source>
</evidence>
<dbReference type="SUPFAM" id="SSF51161">
    <property type="entry name" value="Trimeric LpxA-like enzymes"/>
    <property type="match status" value="1"/>
</dbReference>
<protein>
    <recommendedName>
        <fullName evidence="9">Glucose-1-phosphate adenylyltransferase</fullName>
        <ecNumber evidence="9">2.7.7.27</ecNumber>
    </recommendedName>
    <alternativeName>
        <fullName evidence="9">ADP-glucose pyrophosphorylase</fullName>
        <shortName evidence="9">ADPGlc PPase</shortName>
    </alternativeName>
    <alternativeName>
        <fullName evidence="9">ADP-glucose synthase</fullName>
    </alternativeName>
</protein>
<evidence type="ECO:0000256" key="7">
    <source>
        <dbReference type="ARBA" id="ARBA00023056"/>
    </source>
</evidence>
<dbReference type="PROSITE" id="PS00810">
    <property type="entry name" value="ADP_GLC_PYROPHOSPH_3"/>
    <property type="match status" value="1"/>
</dbReference>
<comment type="catalytic activity">
    <reaction evidence="9">
        <text>alpha-D-glucose 1-phosphate + ATP + H(+) = ADP-alpha-D-glucose + diphosphate</text>
        <dbReference type="Rhea" id="RHEA:12120"/>
        <dbReference type="ChEBI" id="CHEBI:15378"/>
        <dbReference type="ChEBI" id="CHEBI:30616"/>
        <dbReference type="ChEBI" id="CHEBI:33019"/>
        <dbReference type="ChEBI" id="CHEBI:57498"/>
        <dbReference type="ChEBI" id="CHEBI:58601"/>
        <dbReference type="EC" id="2.7.7.27"/>
    </reaction>
</comment>
<evidence type="ECO:0000256" key="4">
    <source>
        <dbReference type="ARBA" id="ARBA00022695"/>
    </source>
</evidence>
<evidence type="ECO:0000259" key="10">
    <source>
        <dbReference type="Pfam" id="PF00483"/>
    </source>
</evidence>
<feature type="binding site" evidence="9">
    <location>
        <position position="97"/>
    </location>
    <ligand>
        <name>alpha-D-glucose 1-phosphate</name>
        <dbReference type="ChEBI" id="CHEBI:58601"/>
    </ligand>
</feature>
<keyword evidence="5 9" id="KW-0547">Nucleotide-binding</keyword>
<comment type="function">
    <text evidence="9">Involved in the biosynthesis of ADP-glucose, a building block required for the elongation reactions to produce glycogen. Catalyzes the reaction between ATP and alpha-D-glucose 1-phosphate (G1P) to produce pyrophosphate and ADP-Glc.</text>
</comment>
<dbReference type="InterPro" id="IPR029044">
    <property type="entry name" value="Nucleotide-diphossugar_trans"/>
</dbReference>
<keyword evidence="7 9" id="KW-0320">Glycogen biosynthesis</keyword>
<dbReference type="PANTHER" id="PTHR43523">
    <property type="entry name" value="GLUCOSE-1-PHOSPHATE ADENYLYLTRANSFERASE-RELATED"/>
    <property type="match status" value="1"/>
</dbReference>
<feature type="domain" description="Glucose-1-phosphate adenylyltransferase/Bifunctional protein GlmU-like C-terminal hexapeptide" evidence="11">
    <location>
        <begin position="297"/>
        <end position="401"/>
    </location>
</feature>
<dbReference type="InterPro" id="IPR023049">
    <property type="entry name" value="GlgC_bac"/>
</dbReference>
<dbReference type="Gene3D" id="3.90.550.10">
    <property type="entry name" value="Spore Coat Polysaccharide Biosynthesis Protein SpsA, Chain A"/>
    <property type="match status" value="1"/>
</dbReference>
<feature type="site" description="Could play a key role in the communication between the regulatory and the substrate sites" evidence="9">
    <location>
        <position position="96"/>
    </location>
</feature>
<feature type="binding site" evidence="9">
    <location>
        <position position="195"/>
    </location>
    <ligand>
        <name>alpha-D-glucose 1-phosphate</name>
        <dbReference type="ChEBI" id="CHEBI:58601"/>
    </ligand>
</feature>
<dbReference type="Gene3D" id="2.160.10.10">
    <property type="entry name" value="Hexapeptide repeat proteins"/>
    <property type="match status" value="1"/>
</dbReference>
<dbReference type="Proteomes" id="UP000886289">
    <property type="component" value="Unassembled WGS sequence"/>
</dbReference>
<dbReference type="NCBIfam" id="TIGR02091">
    <property type="entry name" value="glgC"/>
    <property type="match status" value="1"/>
</dbReference>
<dbReference type="NCBIfam" id="NF002023">
    <property type="entry name" value="PRK00844.1"/>
    <property type="match status" value="1"/>
</dbReference>
<dbReference type="InterPro" id="IPR056818">
    <property type="entry name" value="GlmU/GlgC-like_hexapep"/>
</dbReference>
<dbReference type="HAMAP" id="MF_00624">
    <property type="entry name" value="GlgC"/>
    <property type="match status" value="1"/>
</dbReference>
<keyword evidence="4 9" id="KW-0548">Nucleotidyltransferase</keyword>
<dbReference type="InterPro" id="IPR011831">
    <property type="entry name" value="ADP-Glc_PPase"/>
</dbReference>
<evidence type="ECO:0000256" key="1">
    <source>
        <dbReference type="ARBA" id="ARBA00010443"/>
    </source>
</evidence>
<reference evidence="12" key="1">
    <citation type="journal article" date="2020" name="mSystems">
        <title>Genome- and Community-Level Interaction Insights into Carbon Utilization and Element Cycling Functions of Hydrothermarchaeota in Hydrothermal Sediment.</title>
        <authorList>
            <person name="Zhou Z."/>
            <person name="Liu Y."/>
            <person name="Xu W."/>
            <person name="Pan J."/>
            <person name="Luo Z.H."/>
            <person name="Li M."/>
        </authorList>
    </citation>
    <scope>NUCLEOTIDE SEQUENCE [LARGE SCALE GENOMIC DNA]</scope>
    <source>
        <strain evidence="12">HyVt-233</strain>
    </source>
</reference>
<dbReference type="CDD" id="cd02508">
    <property type="entry name" value="ADP_Glucose_PP"/>
    <property type="match status" value="1"/>
</dbReference>
<dbReference type="GO" id="GO:0005978">
    <property type="term" value="P:glycogen biosynthetic process"/>
    <property type="evidence" value="ECO:0007669"/>
    <property type="project" value="UniProtKB-UniRule"/>
</dbReference>
<dbReference type="GO" id="GO:0005524">
    <property type="term" value="F:ATP binding"/>
    <property type="evidence" value="ECO:0007669"/>
    <property type="project" value="UniProtKB-KW"/>
</dbReference>
<evidence type="ECO:0000256" key="8">
    <source>
        <dbReference type="ARBA" id="ARBA00023277"/>
    </source>
</evidence>
<dbReference type="GO" id="GO:0008878">
    <property type="term" value="F:glucose-1-phosphate adenylyltransferase activity"/>
    <property type="evidence" value="ECO:0007669"/>
    <property type="project" value="UniProtKB-UniRule"/>
</dbReference>
<feature type="binding site" evidence="9">
    <location>
        <begin position="177"/>
        <end position="178"/>
    </location>
    <ligand>
        <name>alpha-D-glucose 1-phosphate</name>
        <dbReference type="ChEBI" id="CHEBI:58601"/>
    </ligand>
</feature>
<dbReference type="PANTHER" id="PTHR43523:SF2">
    <property type="entry name" value="GLUCOSE-1-PHOSPHATE ADENYLYLTRANSFERASE"/>
    <property type="match status" value="1"/>
</dbReference>
<evidence type="ECO:0000256" key="5">
    <source>
        <dbReference type="ARBA" id="ARBA00022741"/>
    </source>
</evidence>
<keyword evidence="8 9" id="KW-0119">Carbohydrate metabolism</keyword>
<gene>
    <name evidence="9 12" type="primary">glgC</name>
    <name evidence="12" type="ORF">ENG63_11545</name>
</gene>
<comment type="pathway">
    <text evidence="9">Glycan biosynthesis; glycogen biosynthesis.</text>
</comment>
<evidence type="ECO:0000256" key="6">
    <source>
        <dbReference type="ARBA" id="ARBA00022840"/>
    </source>
</evidence>
<dbReference type="AlphaFoldDB" id="A0A7C0Y785"/>
<dbReference type="NCBIfam" id="NF001947">
    <property type="entry name" value="PRK00725.1"/>
    <property type="match status" value="1"/>
</dbReference>
<dbReference type="InterPro" id="IPR011004">
    <property type="entry name" value="Trimer_LpxA-like_sf"/>
</dbReference>
<keyword evidence="2 9" id="KW-0321">Glycogen metabolism</keyword>
<evidence type="ECO:0000256" key="3">
    <source>
        <dbReference type="ARBA" id="ARBA00022679"/>
    </source>
</evidence>
<proteinExistence type="inferred from homology"/>
<sequence>MLKILAMVLAGGKGERLYPLTAHRTKPAVHFGGIYRLIDFVLSNLVNSGIYSIYVLTQYKAQSLLRHLQLGWVGAYPMDSFFILPVPAQMRLRESWYLGTADAIYQNTYLIKQFKPDLVLIFGADHVYFMDVRQMIDYHLEKNAEVTVATIPYPISECYQFGVVVVDENWQIKKFQEKTSNPIAMPGDPNKGLVSMGNYVFNTDVLLEELEIDAEDKDSSHDFGKDVLPRICQTRRVFAYDFCQNKVPGLEKQPTYWRDVGTIISYYEANMDLKNPLPKLNLYNPKWPVRSVKYHDPPAKVVVDAEGRIGHLENSLIAGGSIVSGGWVRDSVIGRNVFVGSRALVEESVLIGDVIVEEGAQIRRTIVDEGNIIRRGERIGYDLEKDAERFYLDLTSGIVVVPKKTV</sequence>
<comment type="similarity">
    <text evidence="1 9">Belongs to the bacterial/plant glucose-1-phosphate adenylyltransferase family.</text>
</comment>
<dbReference type="Pfam" id="PF24894">
    <property type="entry name" value="Hexapep_GlmU"/>
    <property type="match status" value="1"/>
</dbReference>
<comment type="caution">
    <text evidence="12">The sequence shown here is derived from an EMBL/GenBank/DDBJ whole genome shotgun (WGS) entry which is preliminary data.</text>
</comment>
<dbReference type="EMBL" id="DRBS01000430">
    <property type="protein sequence ID" value="HDD45469.1"/>
    <property type="molecule type" value="Genomic_DNA"/>
</dbReference>
<dbReference type="PROSITE" id="PS00809">
    <property type="entry name" value="ADP_GLC_PYROPHOSPH_2"/>
    <property type="match status" value="1"/>
</dbReference>
<evidence type="ECO:0000259" key="11">
    <source>
        <dbReference type="Pfam" id="PF24894"/>
    </source>
</evidence>
<accession>A0A7C0Y785</accession>
<feature type="site" description="Could play a key role in the communication between the regulatory and the substrate sites" evidence="9">
    <location>
        <position position="58"/>
    </location>
</feature>
<dbReference type="CDD" id="cd04651">
    <property type="entry name" value="LbH_G1P_AT_C"/>
    <property type="match status" value="1"/>
</dbReference>
<evidence type="ECO:0000256" key="2">
    <source>
        <dbReference type="ARBA" id="ARBA00022600"/>
    </source>
</evidence>
<comment type="subunit">
    <text evidence="9">Homotetramer.</text>
</comment>